<dbReference type="EMBL" id="CP045650">
    <property type="protein sequence ID" value="QGA12346.1"/>
    <property type="molecule type" value="Genomic_DNA"/>
</dbReference>
<evidence type="ECO:0000313" key="1">
    <source>
        <dbReference type="EMBL" id="MQW92357.1"/>
    </source>
</evidence>
<reference evidence="3 4" key="1">
    <citation type="submission" date="2019-10" db="EMBL/GenBank/DDBJ databases">
        <authorList>
            <person name="Dong K."/>
        </authorList>
    </citation>
    <scope>NUCLEOTIDE SEQUENCE [LARGE SCALE GENOMIC DNA]</scope>
    <source>
        <strain evidence="2">Dk386</strain>
        <strain evidence="3">dk386</strain>
        <strain evidence="1">Dk771</strain>
        <strain evidence="4">dk771</strain>
    </source>
</reference>
<accession>A0A5Q0P6A6</accession>
<name>A0A5Q0P6A6_9GAMM</name>
<dbReference type="AlphaFoldDB" id="A0A5Q0P6A6"/>
<dbReference type="Proteomes" id="UP000327478">
    <property type="component" value="Chromosome"/>
</dbReference>
<keyword evidence="3" id="KW-1185">Reference proteome</keyword>
<evidence type="ECO:0000313" key="3">
    <source>
        <dbReference type="Proteomes" id="UP000327478"/>
    </source>
</evidence>
<protein>
    <submittedName>
        <fullName evidence="1">Uncharacterized protein</fullName>
    </submittedName>
</protein>
<evidence type="ECO:0000313" key="2">
    <source>
        <dbReference type="EMBL" id="QGA12346.1"/>
    </source>
</evidence>
<dbReference type="PROSITE" id="PS51257">
    <property type="entry name" value="PROKAR_LIPOPROTEIN"/>
    <property type="match status" value="1"/>
</dbReference>
<organism evidence="1 4">
    <name type="scientific">Acinetobacter wanghuae</name>
    <dbReference type="NCBI Taxonomy" id="2662362"/>
    <lineage>
        <taxon>Bacteria</taxon>
        <taxon>Pseudomonadati</taxon>
        <taxon>Pseudomonadota</taxon>
        <taxon>Gammaproteobacteria</taxon>
        <taxon>Moraxellales</taxon>
        <taxon>Moraxellaceae</taxon>
        <taxon>Acinetobacter</taxon>
    </lineage>
</organism>
<sequence length="337" mass="39400">MFKIGFVFLLGTLISGCQPAESPKIVNEHVESRAVKKPAVDLTEMCQNIEKDMANINDQRTTFALEEINQNLKVCLPLLDHAQQHKLMQLSTKMYQRFLTVERDHEQQIAFEHYALEMAQHPTIQQSHFQTLNSRDQYLLKHKGQAYVELIDFGEQQLNYRRSPDYLARIFAPYLPKSERVFIEMLAQQNHEPILQNGRLLISPQEMMTRALFWQEYLHLYPNSYFKTDAQFLMQQYRYYLFFGTAKSPVSETYLDRLAMPVDVLDAIEQLAKMPTSTLSAQARQYLQFLEMTPEQKAAIQTNHEQSSLEQKLVSYTNSYAPKHPQNKNCFRDAVCI</sequence>
<proteinExistence type="predicted"/>
<dbReference type="EMBL" id="WITK01000012">
    <property type="protein sequence ID" value="MQW92357.1"/>
    <property type="molecule type" value="Genomic_DNA"/>
</dbReference>
<gene>
    <name evidence="2" type="ORF">GFH30_12105</name>
    <name evidence="1" type="ORF">GHJ48_08120</name>
</gene>
<evidence type="ECO:0000313" key="4">
    <source>
        <dbReference type="Proteomes" id="UP000480556"/>
    </source>
</evidence>
<dbReference type="Proteomes" id="UP000480556">
    <property type="component" value="Unassembled WGS sequence"/>
</dbReference>